<evidence type="ECO:0000259" key="4">
    <source>
        <dbReference type="Pfam" id="PF07731"/>
    </source>
</evidence>
<protein>
    <submittedName>
        <fullName evidence="6">FtsP/CotA-like multicopper oxidase with cupredoxin domain</fullName>
    </submittedName>
</protein>
<dbReference type="PANTHER" id="PTHR48267:SF1">
    <property type="entry name" value="BILIRUBIN OXIDASE"/>
    <property type="match status" value="1"/>
</dbReference>
<dbReference type="CDD" id="cd13844">
    <property type="entry name" value="CuRO_1_BOD_CotA_like"/>
    <property type="match status" value="1"/>
</dbReference>
<dbReference type="InterPro" id="IPR011706">
    <property type="entry name" value="Cu-oxidase_C"/>
</dbReference>
<evidence type="ECO:0000259" key="5">
    <source>
        <dbReference type="Pfam" id="PF07732"/>
    </source>
</evidence>
<proteinExistence type="inferred from homology"/>
<name>A0A3N2GXQ7_9PSEU</name>
<dbReference type="PROSITE" id="PS00080">
    <property type="entry name" value="MULTICOPPER_OXIDASE2"/>
    <property type="match status" value="1"/>
</dbReference>
<dbReference type="Gene3D" id="2.60.40.420">
    <property type="entry name" value="Cupredoxins - blue copper proteins"/>
    <property type="match status" value="3"/>
</dbReference>
<dbReference type="InterPro" id="IPR002355">
    <property type="entry name" value="Cu_oxidase_Cu_BS"/>
</dbReference>
<feature type="domain" description="Plastocyanin-like" evidence="5">
    <location>
        <begin position="73"/>
        <end position="107"/>
    </location>
</feature>
<evidence type="ECO:0000313" key="7">
    <source>
        <dbReference type="Proteomes" id="UP000274843"/>
    </source>
</evidence>
<evidence type="ECO:0000256" key="3">
    <source>
        <dbReference type="ARBA" id="ARBA00023002"/>
    </source>
</evidence>
<dbReference type="InterPro" id="IPR033138">
    <property type="entry name" value="Cu_oxidase_CS"/>
</dbReference>
<comment type="caution">
    <text evidence="6">The sequence shown here is derived from an EMBL/GenBank/DDBJ whole genome shotgun (WGS) entry which is preliminary data.</text>
</comment>
<dbReference type="Pfam" id="PF07731">
    <property type="entry name" value="Cu-oxidase_2"/>
    <property type="match status" value="1"/>
</dbReference>
<dbReference type="Proteomes" id="UP000274843">
    <property type="component" value="Unassembled WGS sequence"/>
</dbReference>
<dbReference type="GO" id="GO:0016491">
    <property type="term" value="F:oxidoreductase activity"/>
    <property type="evidence" value="ECO:0007669"/>
    <property type="project" value="UniProtKB-KW"/>
</dbReference>
<gene>
    <name evidence="6" type="ORF">EDD35_3014</name>
</gene>
<comment type="similarity">
    <text evidence="1">Belongs to the multicopper oxidase family.</text>
</comment>
<feature type="domain" description="Plastocyanin-like" evidence="5">
    <location>
        <begin position="152"/>
        <end position="224"/>
    </location>
</feature>
<dbReference type="SUPFAM" id="SSF49503">
    <property type="entry name" value="Cupredoxins"/>
    <property type="match status" value="3"/>
</dbReference>
<dbReference type="PANTHER" id="PTHR48267">
    <property type="entry name" value="CUPREDOXIN SUPERFAMILY PROTEIN"/>
    <property type="match status" value="1"/>
</dbReference>
<keyword evidence="7" id="KW-1185">Reference proteome</keyword>
<dbReference type="InterPro" id="IPR008972">
    <property type="entry name" value="Cupredoxin"/>
</dbReference>
<dbReference type="GO" id="GO:0005507">
    <property type="term" value="F:copper ion binding"/>
    <property type="evidence" value="ECO:0007669"/>
    <property type="project" value="InterPro"/>
</dbReference>
<feature type="domain" description="Plastocyanin-like" evidence="4">
    <location>
        <begin position="486"/>
        <end position="615"/>
    </location>
</feature>
<dbReference type="PROSITE" id="PS00079">
    <property type="entry name" value="MULTICOPPER_OXIDASE1"/>
    <property type="match status" value="1"/>
</dbReference>
<dbReference type="InterPro" id="IPR011707">
    <property type="entry name" value="Cu-oxidase-like_N"/>
</dbReference>
<dbReference type="InterPro" id="IPR045087">
    <property type="entry name" value="Cu-oxidase_fam"/>
</dbReference>
<organism evidence="6 7">
    <name type="scientific">Amycolatopsis thermoflava</name>
    <dbReference type="NCBI Taxonomy" id="84480"/>
    <lineage>
        <taxon>Bacteria</taxon>
        <taxon>Bacillati</taxon>
        <taxon>Actinomycetota</taxon>
        <taxon>Actinomycetes</taxon>
        <taxon>Pseudonocardiales</taxon>
        <taxon>Pseudonocardiaceae</taxon>
        <taxon>Amycolatopsis</taxon>
        <taxon>Amycolatopsis methanolica group</taxon>
    </lineage>
</organism>
<evidence type="ECO:0000256" key="2">
    <source>
        <dbReference type="ARBA" id="ARBA00022723"/>
    </source>
</evidence>
<dbReference type="AlphaFoldDB" id="A0A3N2GXQ7"/>
<evidence type="ECO:0000313" key="6">
    <source>
        <dbReference type="EMBL" id="ROS40675.1"/>
    </source>
</evidence>
<sequence length="633" mass="69449">MVRPNWGLSGGKDFMTDVITQPAATLTGPGFGLTKFADPLRVPPLIRPHSWWHQDEITVNMVRSRVRLHSQLPETEVWAYEGQFPGPTVEVRSGKQLRVSWSNDIDGAIPVVAVQQHAELADITAPVRTPGWRNPDGTPQPGAEIIDGVSALPAWTVVHLHGARTGGGNDGWAHNAVLRGASQLAEYPNGQQSATLWYHDHAMAVTRFNVFAGLSGMYLIRDSEEDALGLPAGDREIPLIIADRNLDTDPATGALTGQLLFKIPFITPAGPDGPTVPIPFTGPFTLVNGVIWPYLDVDARWYRFRLLNASNSRFYRLNLVDETGAVNNDGVRIIGTDGGLLPAPAAFPAAGLVLAPAERADVLIDFSRYQGQNLILRDTLADRTEPDVMQFRVENRERHDQFTLPEVVSRSYVRLHHGTTVPEDHDHVFVALVPPGTAGEPHPQMWELQEVTDPAELPARFPAEGFIQLTDPADGAVRTFRMVASLFDDTTTFFIDHDRWAIWNFVNLGGPTHPMHIHLAEFQVLTRRAYPLDAAGNVIGFDTAAGGTPAPLPVPGAGRPLEKYEEGWKDTFQIQAGEWVSVAGHHTGATGEFMYHCHILDHEDEGMMRPFVVHPPEVARFHVHPGASHGGGH</sequence>
<keyword evidence="3" id="KW-0560">Oxidoreductase</keyword>
<accession>A0A3N2GXQ7</accession>
<evidence type="ECO:0000256" key="1">
    <source>
        <dbReference type="ARBA" id="ARBA00010609"/>
    </source>
</evidence>
<reference evidence="6 7" key="1">
    <citation type="submission" date="2018-11" db="EMBL/GenBank/DDBJ databases">
        <title>Sequencing the genomes of 1000 actinobacteria strains.</title>
        <authorList>
            <person name="Klenk H.-P."/>
        </authorList>
    </citation>
    <scope>NUCLEOTIDE SEQUENCE [LARGE SCALE GENOMIC DNA]</scope>
    <source>
        <strain evidence="6 7">DSM 44348</strain>
    </source>
</reference>
<dbReference type="EMBL" id="RKHY01000001">
    <property type="protein sequence ID" value="ROS40675.1"/>
    <property type="molecule type" value="Genomic_DNA"/>
</dbReference>
<keyword evidence="2" id="KW-0479">Metal-binding</keyword>
<dbReference type="Pfam" id="PF07732">
    <property type="entry name" value="Cu-oxidase_3"/>
    <property type="match status" value="2"/>
</dbReference>